<accession>A0A6L8V683</accession>
<organism evidence="1 2">
    <name type="scientific">Paenibacillus silvestris</name>
    <dbReference type="NCBI Taxonomy" id="2606219"/>
    <lineage>
        <taxon>Bacteria</taxon>
        <taxon>Bacillati</taxon>
        <taxon>Bacillota</taxon>
        <taxon>Bacilli</taxon>
        <taxon>Bacillales</taxon>
        <taxon>Paenibacillaceae</taxon>
        <taxon>Paenibacillus</taxon>
    </lineage>
</organism>
<protein>
    <submittedName>
        <fullName evidence="1">Uncharacterized protein</fullName>
    </submittedName>
</protein>
<name>A0A6L8V683_9BACL</name>
<gene>
    <name evidence="1" type="ORF">GQF01_23640</name>
</gene>
<reference evidence="1 2" key="1">
    <citation type="submission" date="2019-12" db="EMBL/GenBank/DDBJ databases">
        <title>Paenibacillus sp. nov. sp. isolated from soil.</title>
        <authorList>
            <person name="Kim J."/>
            <person name="Jeong S.E."/>
            <person name="Jung H.S."/>
            <person name="Jeon C.O."/>
        </authorList>
    </citation>
    <scope>NUCLEOTIDE SEQUENCE [LARGE SCALE GENOMIC DNA]</scope>
    <source>
        <strain evidence="1 2">5J-6</strain>
    </source>
</reference>
<dbReference type="RefSeq" id="WP_161409147.1">
    <property type="nucleotide sequence ID" value="NZ_WTUZ01000022.1"/>
</dbReference>
<sequence length="134" mass="15832">MSKIKEANVVRFIERHDVWCADVEVTAEGITGTLVVEFASTKGDQFEMSHVYRKNASRELDWYDNHLHNAYEDVSKELFETKSQESKKWGKREEFEEEILAFGTIREELKEHFQLSRTASLFHTEDVEDQTYLH</sequence>
<dbReference type="EMBL" id="WTUZ01000022">
    <property type="protein sequence ID" value="MZQ85111.1"/>
    <property type="molecule type" value="Genomic_DNA"/>
</dbReference>
<evidence type="ECO:0000313" key="2">
    <source>
        <dbReference type="Proteomes" id="UP000481087"/>
    </source>
</evidence>
<dbReference type="AlphaFoldDB" id="A0A6L8V683"/>
<keyword evidence="2" id="KW-1185">Reference proteome</keyword>
<comment type="caution">
    <text evidence="1">The sequence shown here is derived from an EMBL/GenBank/DDBJ whole genome shotgun (WGS) entry which is preliminary data.</text>
</comment>
<dbReference type="Proteomes" id="UP000481087">
    <property type="component" value="Unassembled WGS sequence"/>
</dbReference>
<proteinExistence type="predicted"/>
<evidence type="ECO:0000313" key="1">
    <source>
        <dbReference type="EMBL" id="MZQ85111.1"/>
    </source>
</evidence>